<organism evidence="1 2">
    <name type="scientific">Naegleria lovaniensis</name>
    <name type="common">Amoeba</name>
    <dbReference type="NCBI Taxonomy" id="51637"/>
    <lineage>
        <taxon>Eukaryota</taxon>
        <taxon>Discoba</taxon>
        <taxon>Heterolobosea</taxon>
        <taxon>Tetramitia</taxon>
        <taxon>Eutetramitia</taxon>
        <taxon>Vahlkampfiidae</taxon>
        <taxon>Naegleria</taxon>
    </lineage>
</organism>
<dbReference type="GeneID" id="68101809"/>
<name>A0AA88KK37_NAELO</name>
<dbReference type="AlphaFoldDB" id="A0AA88KK37"/>
<evidence type="ECO:0000313" key="1">
    <source>
        <dbReference type="EMBL" id="KAG2377444.1"/>
    </source>
</evidence>
<dbReference type="Proteomes" id="UP000816034">
    <property type="component" value="Unassembled WGS sequence"/>
</dbReference>
<comment type="caution">
    <text evidence="1">The sequence shown here is derived from an EMBL/GenBank/DDBJ whole genome shotgun (WGS) entry which is preliminary data.</text>
</comment>
<gene>
    <name evidence="1" type="ORF">C9374_009355</name>
</gene>
<protein>
    <submittedName>
        <fullName evidence="1">Uncharacterized protein</fullName>
    </submittedName>
</protein>
<evidence type="ECO:0000313" key="2">
    <source>
        <dbReference type="Proteomes" id="UP000816034"/>
    </source>
</evidence>
<proteinExistence type="predicted"/>
<reference evidence="1 2" key="1">
    <citation type="journal article" date="2018" name="BMC Genomics">
        <title>The genome of Naegleria lovaniensis, the basis for a comparative approach to unravel pathogenicity factors of the human pathogenic amoeba N. fowleri.</title>
        <authorList>
            <person name="Liechti N."/>
            <person name="Schurch N."/>
            <person name="Bruggmann R."/>
            <person name="Wittwer M."/>
        </authorList>
    </citation>
    <scope>NUCLEOTIDE SEQUENCE [LARGE SCALE GENOMIC DNA]</scope>
    <source>
        <strain evidence="1 2">ATCC 30569</strain>
    </source>
</reference>
<keyword evidence="2" id="KW-1185">Reference proteome</keyword>
<dbReference type="RefSeq" id="XP_044544706.1">
    <property type="nucleotide sequence ID" value="XM_044699533.1"/>
</dbReference>
<sequence>MQKFVARNANSKQLSSFRFCTRNVLPISDSSTSITTRLKSIFSFSKNYHHHTCFIHTNIPTSSSVLVHHHQQSDHRREFSRNVLALKKSGVENDPLLKMLDFAKQEVRMKEDGFKKTKDGRFYTKTYIDPEMMTPDEKQEYESGTFDDVNEQDFESWMKKMEKEERVMSRSHDESFLNDTIPGEMKDFSFSDLLDEAEQYLIHGKPIPFFNRLADHVPRGEREDIFKRTDYSHLKDNPPTMKDVQQMVKFTEMGSVNNDEKKDVFRKKDGKIDYVKTERRMYYQASKKSTIENFSEVEHDEEEPGDVDEEKMEYDTPEDFERIKVPDDAFSAYHYFRNEVYLRKVDYPKSREEEEQEISEFFIEAYHDPHAPKSYNDDTEVKEFLLKKYNSFDKALATLETGQSNATPLTAVNRLFEIKEELLKNQKKKKDRKADQILDRITQLNRVVLAKGQMDAKFEYDPSTGRVERKKRIVEQDVMYEPIKSEDISEENKKSNAKLPKAELIGDTEDDIDEEIMTQYMKDLESGETYEEEATTEEILLSRLMRQVNPNKLDVENFTESELRRLQELVHENKDKFAKLSSRKRRRSYTPRAPTMDMFLPSDSELEKAIEKEFGITYEQFNRAVEENPQYAQIMGQLGHDADFAFRALSQAIVEMGGTQKIEEKLNEESKVNRSFGEWMNVFKSDPAMANKSFEEIVQEYSKKFKKK</sequence>
<accession>A0AA88KK37</accession>
<dbReference type="EMBL" id="PYSW02000038">
    <property type="protein sequence ID" value="KAG2377444.1"/>
    <property type="molecule type" value="Genomic_DNA"/>
</dbReference>